<sequence>MTSCRAEYASQQLRYDAAEDALRLTHFMHSQRYWSLWSALREIHRREASKEEDLIHGVVGLLGITLSPTSIRYGVRLEERCSFL</sequence>
<dbReference type="EMBL" id="ML995813">
    <property type="protein sequence ID" value="KAF2772709.1"/>
    <property type="molecule type" value="Genomic_DNA"/>
</dbReference>
<protein>
    <submittedName>
        <fullName evidence="1">Uncharacterized protein</fullName>
    </submittedName>
</protein>
<proteinExistence type="predicted"/>
<accession>A0A6G1LJF9</accession>
<evidence type="ECO:0000313" key="2">
    <source>
        <dbReference type="Proteomes" id="UP000799436"/>
    </source>
</evidence>
<evidence type="ECO:0000313" key="1">
    <source>
        <dbReference type="EMBL" id="KAF2772709.1"/>
    </source>
</evidence>
<keyword evidence="2" id="KW-1185">Reference proteome</keyword>
<dbReference type="OrthoDB" id="10414100at2759"/>
<organism evidence="1 2">
    <name type="scientific">Teratosphaeria nubilosa</name>
    <dbReference type="NCBI Taxonomy" id="161662"/>
    <lineage>
        <taxon>Eukaryota</taxon>
        <taxon>Fungi</taxon>
        <taxon>Dikarya</taxon>
        <taxon>Ascomycota</taxon>
        <taxon>Pezizomycotina</taxon>
        <taxon>Dothideomycetes</taxon>
        <taxon>Dothideomycetidae</taxon>
        <taxon>Mycosphaerellales</taxon>
        <taxon>Teratosphaeriaceae</taxon>
        <taxon>Teratosphaeria</taxon>
    </lineage>
</organism>
<name>A0A6G1LJF9_9PEZI</name>
<dbReference type="AlphaFoldDB" id="A0A6G1LJF9"/>
<reference evidence="1" key="1">
    <citation type="journal article" date="2020" name="Stud. Mycol.">
        <title>101 Dothideomycetes genomes: a test case for predicting lifestyles and emergence of pathogens.</title>
        <authorList>
            <person name="Haridas S."/>
            <person name="Albert R."/>
            <person name="Binder M."/>
            <person name="Bloem J."/>
            <person name="Labutti K."/>
            <person name="Salamov A."/>
            <person name="Andreopoulos B."/>
            <person name="Baker S."/>
            <person name="Barry K."/>
            <person name="Bills G."/>
            <person name="Bluhm B."/>
            <person name="Cannon C."/>
            <person name="Castanera R."/>
            <person name="Culley D."/>
            <person name="Daum C."/>
            <person name="Ezra D."/>
            <person name="Gonzalez J."/>
            <person name="Henrissat B."/>
            <person name="Kuo A."/>
            <person name="Liang C."/>
            <person name="Lipzen A."/>
            <person name="Lutzoni F."/>
            <person name="Magnuson J."/>
            <person name="Mondo S."/>
            <person name="Nolan M."/>
            <person name="Ohm R."/>
            <person name="Pangilinan J."/>
            <person name="Park H.-J."/>
            <person name="Ramirez L."/>
            <person name="Alfaro M."/>
            <person name="Sun H."/>
            <person name="Tritt A."/>
            <person name="Yoshinaga Y."/>
            <person name="Zwiers L.-H."/>
            <person name="Turgeon B."/>
            <person name="Goodwin S."/>
            <person name="Spatafora J."/>
            <person name="Crous P."/>
            <person name="Grigoriev I."/>
        </authorList>
    </citation>
    <scope>NUCLEOTIDE SEQUENCE</scope>
    <source>
        <strain evidence="1">CBS 116005</strain>
    </source>
</reference>
<dbReference type="Proteomes" id="UP000799436">
    <property type="component" value="Unassembled WGS sequence"/>
</dbReference>
<gene>
    <name evidence="1" type="ORF">EJ03DRAFT_324258</name>
</gene>